<evidence type="ECO:0000256" key="2">
    <source>
        <dbReference type="ARBA" id="ARBA00023239"/>
    </source>
</evidence>
<dbReference type="Pfam" id="PF04909">
    <property type="entry name" value="Amidohydro_2"/>
    <property type="match status" value="1"/>
</dbReference>
<dbReference type="SUPFAM" id="SSF51556">
    <property type="entry name" value="Metallo-dependent hydrolases"/>
    <property type="match status" value="1"/>
</dbReference>
<sequence length="320" mass="35824">MTPIITLEEHYVSAAIRNASEIDHYARFPSQIVSKLNTLATERLQDLDNGHVSLQVISHGPGAQPPHLCQAANDELASAISANPTRFAGFALLPMAEPALAARELERCITQHQGFVGALIDNHTNGQFYDDRKFWPVFEKAQELDVPIYIHPSYPDEDTGAAAHYRGNYDVRIADALGAYGWGWHSDTALSILRLYAAGLFDTYPNIKIIIGHMGEMLPFQLERVIAIASRFGRERGLRDVWTQNIWVTTSGMFALAPLACLLQTMPIERVLYSVDYPFSANEKGYAFLEEIKKSGLIKEGEGWEKFLYKNAQELLKVKV</sequence>
<name>A0A0B8N5S0_TALPI</name>
<gene>
    <name evidence="5" type="ORF">TCE0_050f18358</name>
</gene>
<dbReference type="InterPro" id="IPR032465">
    <property type="entry name" value="ACMSD"/>
</dbReference>
<dbReference type="GO" id="GO:0019748">
    <property type="term" value="P:secondary metabolic process"/>
    <property type="evidence" value="ECO:0007669"/>
    <property type="project" value="TreeGrafter"/>
</dbReference>
<keyword evidence="2 3" id="KW-0456">Lyase</keyword>
<organism evidence="5 6">
    <name type="scientific">Talaromyces pinophilus</name>
    <name type="common">Penicillium pinophilum</name>
    <dbReference type="NCBI Taxonomy" id="128442"/>
    <lineage>
        <taxon>Eukaryota</taxon>
        <taxon>Fungi</taxon>
        <taxon>Dikarya</taxon>
        <taxon>Ascomycota</taxon>
        <taxon>Pezizomycotina</taxon>
        <taxon>Eurotiomycetes</taxon>
        <taxon>Eurotiomycetidae</taxon>
        <taxon>Eurotiales</taxon>
        <taxon>Trichocomaceae</taxon>
        <taxon>Talaromyces</taxon>
        <taxon>Talaromyces sect. Talaromyces</taxon>
    </lineage>
</organism>
<dbReference type="PANTHER" id="PTHR21240">
    <property type="entry name" value="2-AMINO-3-CARBOXYLMUCONATE-6-SEMIALDEHYDE DECARBOXYLASE"/>
    <property type="match status" value="1"/>
</dbReference>
<keyword evidence="1 3" id="KW-0210">Decarboxylase</keyword>
<dbReference type="AlphaFoldDB" id="A0A0B8N5S0"/>
<dbReference type="GO" id="GO:0005829">
    <property type="term" value="C:cytosol"/>
    <property type="evidence" value="ECO:0007669"/>
    <property type="project" value="TreeGrafter"/>
</dbReference>
<evidence type="ECO:0000256" key="1">
    <source>
        <dbReference type="ARBA" id="ARBA00022793"/>
    </source>
</evidence>
<dbReference type="GO" id="GO:0016831">
    <property type="term" value="F:carboxy-lyase activity"/>
    <property type="evidence" value="ECO:0007669"/>
    <property type="project" value="UniProtKB-KW"/>
</dbReference>
<reference evidence="6" key="1">
    <citation type="journal article" date="2015" name="Genome Announc.">
        <title>Draft genome sequence of Talaromyces cellulolyticus strain Y-94, a source of lignocellulosic biomass-degrading enzymes.</title>
        <authorList>
            <person name="Fujii T."/>
            <person name="Koike H."/>
            <person name="Sawayama S."/>
            <person name="Yano S."/>
            <person name="Inoue H."/>
        </authorList>
    </citation>
    <scope>NUCLEOTIDE SEQUENCE [LARGE SCALE GENOMIC DNA]</scope>
    <source>
        <strain evidence="6">Y-94</strain>
    </source>
</reference>
<evidence type="ECO:0000259" key="4">
    <source>
        <dbReference type="Pfam" id="PF04909"/>
    </source>
</evidence>
<protein>
    <recommendedName>
        <fullName evidence="4">Amidohydrolase-related domain-containing protein</fullName>
    </recommendedName>
</protein>
<accession>A0A0B8N5S0</accession>
<feature type="domain" description="Amidohydrolase-related" evidence="4">
    <location>
        <begin position="67"/>
        <end position="317"/>
    </location>
</feature>
<evidence type="ECO:0000256" key="3">
    <source>
        <dbReference type="RuleBase" id="RU366045"/>
    </source>
</evidence>
<dbReference type="PANTHER" id="PTHR21240:SF30">
    <property type="entry name" value="AMIDOHYDROLASE-RELATED DOMAIN-CONTAINING PROTEIN-RELATED"/>
    <property type="match status" value="1"/>
</dbReference>
<evidence type="ECO:0000313" key="6">
    <source>
        <dbReference type="Proteomes" id="UP000053095"/>
    </source>
</evidence>
<comment type="similarity">
    <text evidence="3">Belongs to the metallo-dependent hydrolases superfamily.</text>
</comment>
<dbReference type="GO" id="GO:0016787">
    <property type="term" value="F:hydrolase activity"/>
    <property type="evidence" value="ECO:0007669"/>
    <property type="project" value="InterPro"/>
</dbReference>
<dbReference type="EMBL" id="DF933846">
    <property type="protein sequence ID" value="GAM43497.1"/>
    <property type="molecule type" value="Genomic_DNA"/>
</dbReference>
<dbReference type="InterPro" id="IPR006680">
    <property type="entry name" value="Amidohydro-rel"/>
</dbReference>
<proteinExistence type="inferred from homology"/>
<evidence type="ECO:0000313" key="5">
    <source>
        <dbReference type="EMBL" id="GAM43497.1"/>
    </source>
</evidence>
<keyword evidence="6" id="KW-1185">Reference proteome</keyword>
<dbReference type="InterPro" id="IPR032466">
    <property type="entry name" value="Metal_Hydrolase"/>
</dbReference>
<dbReference type="Proteomes" id="UP000053095">
    <property type="component" value="Unassembled WGS sequence"/>
</dbReference>
<dbReference type="Gene3D" id="3.20.20.140">
    <property type="entry name" value="Metal-dependent hydrolases"/>
    <property type="match status" value="1"/>
</dbReference>